<organism evidence="1 2">
    <name type="scientific">Pangasianodon gigas</name>
    <name type="common">Mekong giant catfish</name>
    <name type="synonym">Pangasius gigas</name>
    <dbReference type="NCBI Taxonomy" id="30993"/>
    <lineage>
        <taxon>Eukaryota</taxon>
        <taxon>Metazoa</taxon>
        <taxon>Chordata</taxon>
        <taxon>Craniata</taxon>
        <taxon>Vertebrata</taxon>
        <taxon>Euteleostomi</taxon>
        <taxon>Actinopterygii</taxon>
        <taxon>Neopterygii</taxon>
        <taxon>Teleostei</taxon>
        <taxon>Ostariophysi</taxon>
        <taxon>Siluriformes</taxon>
        <taxon>Pangasiidae</taxon>
        <taxon>Pangasianodon</taxon>
    </lineage>
</organism>
<sequence>MLQYNCLFLISIYTVRGSLWTSYSSSLHDSWVWAVCSKGSCPSERRSVDSIVSCSSTRGPVHKGRLAGSLDLKSSHHSPSIHICSLRRQGLMVRLGEQDMSSSLCPSGREEQPTE</sequence>
<name>A0ACC5WH58_PANGG</name>
<reference evidence="1 2" key="1">
    <citation type="journal article" date="2022" name="bioRxiv">
        <title>An ancient truncated duplication of the anti-Mullerian hormone receptor type 2 gene is a potential conserved master sex determinant in the Pangasiidae catfish family.</title>
        <authorList>
            <person name="Wen M."/>
            <person name="Pan Q."/>
            <person name="Jouanno E."/>
            <person name="Montfort J."/>
            <person name="Zahm M."/>
            <person name="Cabau C."/>
            <person name="Klopp C."/>
            <person name="Iampietro C."/>
            <person name="Roques C."/>
            <person name="Bouchez O."/>
            <person name="Castinel A."/>
            <person name="Donnadieu C."/>
            <person name="Parrinello H."/>
            <person name="Poncet C."/>
            <person name="Belmonte E."/>
            <person name="Gautier V."/>
            <person name="Avarre J.-C."/>
            <person name="Dugue R."/>
            <person name="Gustiano R."/>
            <person name="Ha T.T.T."/>
            <person name="Campet M."/>
            <person name="Sriphairoj K."/>
            <person name="Ribolli J."/>
            <person name="de Almeida F.L."/>
            <person name="Desvignes T."/>
            <person name="Postlethwait J.H."/>
            <person name="Bucao C.F."/>
            <person name="Robinson-Rechavi M."/>
            <person name="Bobe J."/>
            <person name="Herpin A."/>
            <person name="Guiguen Y."/>
        </authorList>
    </citation>
    <scope>NUCLEOTIDE SEQUENCE [LARGE SCALE GENOMIC DNA]</scope>
    <source>
        <strain evidence="1">YG-Dec2019</strain>
    </source>
</reference>
<proteinExistence type="predicted"/>
<comment type="caution">
    <text evidence="1">The sequence shown here is derived from an EMBL/GenBank/DDBJ whole genome shotgun (WGS) entry which is preliminary data.</text>
</comment>
<evidence type="ECO:0000313" key="2">
    <source>
        <dbReference type="Proteomes" id="UP000829447"/>
    </source>
</evidence>
<dbReference type="Proteomes" id="UP000829447">
    <property type="component" value="Linkage Group LG5"/>
</dbReference>
<evidence type="ECO:0000313" key="1">
    <source>
        <dbReference type="EMBL" id="MCI4378207.1"/>
    </source>
</evidence>
<keyword evidence="2" id="KW-1185">Reference proteome</keyword>
<dbReference type="EMBL" id="CM040458">
    <property type="protein sequence ID" value="MCI4378207.1"/>
    <property type="molecule type" value="Genomic_DNA"/>
</dbReference>
<gene>
    <name evidence="1" type="ORF">PGIGA_G00213150</name>
</gene>
<protein>
    <submittedName>
        <fullName evidence="1">Uncharacterized protein</fullName>
    </submittedName>
</protein>
<accession>A0ACC5WH58</accession>